<reference evidence="1 2" key="1">
    <citation type="submission" date="2019-12" db="EMBL/GenBank/DDBJ databases">
        <title>Whole-genome analyses of novel actinobacteria.</title>
        <authorList>
            <person name="Sahin N."/>
            <person name="Saygin H."/>
        </authorList>
    </citation>
    <scope>NUCLEOTIDE SEQUENCE [LARGE SCALE GENOMIC DNA]</scope>
    <source>
        <strain evidence="1 2">KC615</strain>
    </source>
</reference>
<keyword evidence="2" id="KW-1185">Reference proteome</keyword>
<gene>
    <name evidence="1" type="ORF">GSM42_18000</name>
</gene>
<dbReference type="Proteomes" id="UP000430692">
    <property type="component" value="Unassembled WGS sequence"/>
</dbReference>
<sequence length="92" mass="10553">MTYFLDRSDDGKVSKIHWHVVGNNERTKKMSLVMQKVWNGQVDNSPDGIIQLIVANETLRLQLNHSQMKSLRNELQNTIHVQNINICYGGCS</sequence>
<dbReference type="AlphaFoldDB" id="A0A6I4VUR6"/>
<name>A0A6I4VUR6_9BACL</name>
<proteinExistence type="predicted"/>
<comment type="caution">
    <text evidence="1">The sequence shown here is derived from an EMBL/GenBank/DDBJ whole genome shotgun (WGS) entry which is preliminary data.</text>
</comment>
<accession>A0A6I4VUR6</accession>
<protein>
    <submittedName>
        <fullName evidence="1">Uncharacterized protein</fullName>
    </submittedName>
</protein>
<dbReference type="EMBL" id="WUUL01000016">
    <property type="protein sequence ID" value="MXQ55579.1"/>
    <property type="molecule type" value="Genomic_DNA"/>
</dbReference>
<evidence type="ECO:0000313" key="2">
    <source>
        <dbReference type="Proteomes" id="UP000430692"/>
    </source>
</evidence>
<dbReference type="RefSeq" id="WP_160802931.1">
    <property type="nucleotide sequence ID" value="NZ_WUUL01000016.1"/>
</dbReference>
<organism evidence="1 2">
    <name type="scientific">Shimazuella alba</name>
    <dbReference type="NCBI Taxonomy" id="2690964"/>
    <lineage>
        <taxon>Bacteria</taxon>
        <taxon>Bacillati</taxon>
        <taxon>Bacillota</taxon>
        <taxon>Bacilli</taxon>
        <taxon>Bacillales</taxon>
        <taxon>Thermoactinomycetaceae</taxon>
        <taxon>Shimazuella</taxon>
    </lineage>
</organism>
<evidence type="ECO:0000313" key="1">
    <source>
        <dbReference type="EMBL" id="MXQ55579.1"/>
    </source>
</evidence>